<dbReference type="InterPro" id="IPR050706">
    <property type="entry name" value="Cyclic-di-GMP_PDE-like"/>
</dbReference>
<evidence type="ECO:0000313" key="2">
    <source>
        <dbReference type="EMBL" id="HHM96985.1"/>
    </source>
</evidence>
<dbReference type="Gene3D" id="3.20.20.450">
    <property type="entry name" value="EAL domain"/>
    <property type="match status" value="1"/>
</dbReference>
<comment type="caution">
    <text evidence="2">The sequence shown here is derived from an EMBL/GenBank/DDBJ whole genome shotgun (WGS) entry which is preliminary data.</text>
</comment>
<gene>
    <name evidence="2" type="ORF">ENM21_07225</name>
</gene>
<evidence type="ECO:0000259" key="1">
    <source>
        <dbReference type="PROSITE" id="PS50883"/>
    </source>
</evidence>
<dbReference type="AlphaFoldDB" id="A0A7C5RVG1"/>
<organism evidence="2">
    <name type="scientific">Thermomicrobium roseum</name>
    <dbReference type="NCBI Taxonomy" id="500"/>
    <lineage>
        <taxon>Bacteria</taxon>
        <taxon>Pseudomonadati</taxon>
        <taxon>Thermomicrobiota</taxon>
        <taxon>Thermomicrobia</taxon>
        <taxon>Thermomicrobiales</taxon>
        <taxon>Thermomicrobiaceae</taxon>
        <taxon>Thermomicrobium</taxon>
    </lineage>
</organism>
<accession>A0A7C5RVG1</accession>
<dbReference type="PANTHER" id="PTHR33121:SF23">
    <property type="entry name" value="CYCLIC DI-GMP PHOSPHODIESTERASE PDEB"/>
    <property type="match status" value="1"/>
</dbReference>
<dbReference type="SUPFAM" id="SSF141868">
    <property type="entry name" value="EAL domain-like"/>
    <property type="match status" value="1"/>
</dbReference>
<proteinExistence type="predicted"/>
<name>A0A7C5RVG1_THERO</name>
<dbReference type="InterPro" id="IPR035919">
    <property type="entry name" value="EAL_sf"/>
</dbReference>
<dbReference type="PANTHER" id="PTHR33121">
    <property type="entry name" value="CYCLIC DI-GMP PHOSPHODIESTERASE PDEF"/>
    <property type="match status" value="1"/>
</dbReference>
<dbReference type="EMBL" id="DRWX01000334">
    <property type="protein sequence ID" value="HHM96985.1"/>
    <property type="molecule type" value="Genomic_DNA"/>
</dbReference>
<dbReference type="GO" id="GO:0071111">
    <property type="term" value="F:cyclic-guanylate-specific phosphodiesterase activity"/>
    <property type="evidence" value="ECO:0007669"/>
    <property type="project" value="InterPro"/>
</dbReference>
<protein>
    <submittedName>
        <fullName evidence="2">EAL domain-containing protein</fullName>
    </submittedName>
</protein>
<dbReference type="CDD" id="cd01948">
    <property type="entry name" value="EAL"/>
    <property type="match status" value="1"/>
</dbReference>
<dbReference type="InterPro" id="IPR001633">
    <property type="entry name" value="EAL_dom"/>
</dbReference>
<dbReference type="PROSITE" id="PS50883">
    <property type="entry name" value="EAL"/>
    <property type="match status" value="1"/>
</dbReference>
<dbReference type="Pfam" id="PF00563">
    <property type="entry name" value="EAL"/>
    <property type="match status" value="1"/>
</dbReference>
<feature type="domain" description="EAL" evidence="1">
    <location>
        <begin position="414"/>
        <end position="650"/>
    </location>
</feature>
<dbReference type="SMART" id="SM00052">
    <property type="entry name" value="EAL"/>
    <property type="match status" value="1"/>
</dbReference>
<sequence length="650" mass="72104">MSPEDVFEAVLSILETVAARSGEELTALYGRERPSAPYTLLAWNTGNRPPPFPLTLSAQDAELIERILPPASRRSTSSLHLVEQASSSSSWHAETIPLPSHLGVDAFFVLVSPKRDNLEPCCRTDLVRQLAPVVSAGIELLKQRERLETLPIIVFELDREGTVTFATSSLAHLTRSPDTLGRRIDELLPSYPTWSELLEHSSPDGSFLSRDLLLATETTLLRAHVWLRPHLDPSGQVSSYTVSLLPQPWVPYPSARSFRAIETVTDSSALETIQPLVEKGRLSAFIIDFRSTCCPGALDSESVRWLFAHLIDRLTHMLNPLAVRVLSGTTLMLFFPHDRLPELLLRRQAIAADLTNRFQTLLSWPFHITFTVQVIADADDLLDELVGHIDPLSQWVHIESSPSLSILHPGEILGGVRPIDVLNALRERSFAFALQPIAALREGIPERRELLARLRVGSHILPAAQIFQHNMLDTLVAEIDAAAFELALALVQRERQIVHVNLSLQSLLHPVMQQLLERSDTLSGLVIEVVEGWSLATDLVLARDILQELHERGAHIALDDVGAGPMSLNLWHLLPLSAIKFDGSLVRRLVDEPRARAVARELTRAAHALGLEVVAEHVEDEETLAILREIGVDFAQGFLIGRPVLLNKVP</sequence>
<reference evidence="2" key="1">
    <citation type="journal article" date="2020" name="mSystems">
        <title>Genome- and Community-Level Interaction Insights into Carbon Utilization and Element Cycling Functions of Hydrothermarchaeota in Hydrothermal Sediment.</title>
        <authorList>
            <person name="Zhou Z."/>
            <person name="Liu Y."/>
            <person name="Xu W."/>
            <person name="Pan J."/>
            <person name="Luo Z.H."/>
            <person name="Li M."/>
        </authorList>
    </citation>
    <scope>NUCLEOTIDE SEQUENCE [LARGE SCALE GENOMIC DNA]</scope>
    <source>
        <strain evidence="2">SpSt-1065</strain>
    </source>
</reference>